<feature type="region of interest" description="Disordered" evidence="1">
    <location>
        <begin position="492"/>
        <end position="547"/>
    </location>
</feature>
<dbReference type="Proteomes" id="UP000038009">
    <property type="component" value="Unassembled WGS sequence"/>
</dbReference>
<dbReference type="OMA" id="QQTHTGC"/>
<feature type="compositionally biased region" description="Polar residues" evidence="1">
    <location>
        <begin position="140"/>
        <end position="150"/>
    </location>
</feature>
<name>A0A0N1I3V4_LEPSE</name>
<proteinExistence type="predicted"/>
<accession>A0A0N1I3V4</accession>
<gene>
    <name evidence="2" type="ORF">ABL78_5145</name>
</gene>
<feature type="compositionally biased region" description="Polar residues" evidence="1">
    <location>
        <begin position="113"/>
        <end position="128"/>
    </location>
</feature>
<feature type="region of interest" description="Disordered" evidence="1">
    <location>
        <begin position="268"/>
        <end position="296"/>
    </location>
</feature>
<dbReference type="AlphaFoldDB" id="A0A0N1I3V4"/>
<feature type="region of interest" description="Disordered" evidence="1">
    <location>
        <begin position="113"/>
        <end position="181"/>
    </location>
</feature>
<feature type="compositionally biased region" description="Polar residues" evidence="1">
    <location>
        <begin position="160"/>
        <end position="169"/>
    </location>
</feature>
<feature type="region of interest" description="Disordered" evidence="1">
    <location>
        <begin position="193"/>
        <end position="232"/>
    </location>
</feature>
<feature type="region of interest" description="Disordered" evidence="1">
    <location>
        <begin position="309"/>
        <end position="436"/>
    </location>
</feature>
<evidence type="ECO:0000256" key="1">
    <source>
        <dbReference type="SAM" id="MobiDB-lite"/>
    </source>
</evidence>
<organism evidence="2 3">
    <name type="scientific">Leptomonas seymouri</name>
    <dbReference type="NCBI Taxonomy" id="5684"/>
    <lineage>
        <taxon>Eukaryota</taxon>
        <taxon>Discoba</taxon>
        <taxon>Euglenozoa</taxon>
        <taxon>Kinetoplastea</taxon>
        <taxon>Metakinetoplastina</taxon>
        <taxon>Trypanosomatida</taxon>
        <taxon>Trypanosomatidae</taxon>
        <taxon>Leishmaniinae</taxon>
        <taxon>Leptomonas</taxon>
    </lineage>
</organism>
<reference evidence="2 3" key="1">
    <citation type="journal article" date="2015" name="PLoS Pathog.">
        <title>Leptomonas seymouri: Adaptations to the Dixenous Life Cycle Analyzed by Genome Sequencing, Transcriptome Profiling and Co-infection with Leishmania donovani.</title>
        <authorList>
            <person name="Kraeva N."/>
            <person name="Butenko A."/>
            <person name="Hlavacova J."/>
            <person name="Kostygov A."/>
            <person name="Myskova J."/>
            <person name="Grybchuk D."/>
            <person name="Lestinova T."/>
            <person name="Votypka J."/>
            <person name="Volf P."/>
            <person name="Opperdoes F."/>
            <person name="Flegontov P."/>
            <person name="Lukes J."/>
            <person name="Yurchenko V."/>
        </authorList>
    </citation>
    <scope>NUCLEOTIDE SEQUENCE [LARGE SCALE GENOMIC DNA]</scope>
    <source>
        <strain evidence="2 3">ATCC 30220</strain>
    </source>
</reference>
<feature type="compositionally biased region" description="Polar residues" evidence="1">
    <location>
        <begin position="519"/>
        <end position="530"/>
    </location>
</feature>
<protein>
    <submittedName>
        <fullName evidence="2">Uncharacterized protein</fullName>
    </submittedName>
</protein>
<evidence type="ECO:0000313" key="3">
    <source>
        <dbReference type="Proteomes" id="UP000038009"/>
    </source>
</evidence>
<keyword evidence="3" id="KW-1185">Reference proteome</keyword>
<evidence type="ECO:0000313" key="2">
    <source>
        <dbReference type="EMBL" id="KPI85788.1"/>
    </source>
</evidence>
<dbReference type="VEuPathDB" id="TriTrypDB:Lsey_0166_0080"/>
<feature type="compositionally biased region" description="Low complexity" evidence="1">
    <location>
        <begin position="350"/>
        <end position="383"/>
    </location>
</feature>
<comment type="caution">
    <text evidence="2">The sequence shown here is derived from an EMBL/GenBank/DDBJ whole genome shotgun (WGS) entry which is preliminary data.</text>
</comment>
<dbReference type="OrthoDB" id="267581at2759"/>
<dbReference type="EMBL" id="LJSK01000166">
    <property type="protein sequence ID" value="KPI85788.1"/>
    <property type="molecule type" value="Genomic_DNA"/>
</dbReference>
<sequence length="547" mass="56721">MNSAYVPTAAVPAPRLRARSINTSHAMATKAADAKACVPKSSAVRPRTTSCATNRVRSNMRPLAPGRTQASAGEENSTIMRTALLASSPTNNPPLRGNGKTLYPTMTAESALRKTSSRNCKPSSTPVKHNSGCASRLDSVCSSLPGSSDKGSTHWGRANPQKQQLNQQPSPTPHLGQEPRPAPLTRAATAEYILRSNRPVPTDAAREALKKSSSSPDSDMRSRTHSAHGIMPPTLPLRAAAAVVAGRIFGSAPASRVSSVNSRLGEARTTAVSRAPRTRVVRTAGKRSASCNSDMSAPAPVVPAAFAAAPPRSTGMRPLLPVGPRLASKENSPAAGAPGLRSMSASMMQRAAPGSRSARTAATATPRHASLSGRRAAGASPSRKGARRQPDAAQQTVAGSALPPPPPPSTKFQQTHTGCPPPLSFGSKMRSTATTAGVLKRPVSPIKRTSTACPSGAQVYPAVPLAEEDAKRDSAGPSSAVPDSVFSCPWLKPGVFSTPTNRDGGRESSEAPTMPYDGSTGQRPSMSLSPRTDFDAMSVSGRVSHGM</sequence>